<dbReference type="AlphaFoldDB" id="A0A1H2M463"/>
<dbReference type="PROSITE" id="PS51464">
    <property type="entry name" value="SIS"/>
    <property type="match status" value="1"/>
</dbReference>
<reference evidence="4" key="1">
    <citation type="submission" date="2016-10" db="EMBL/GenBank/DDBJ databases">
        <authorList>
            <person name="Varghese N."/>
            <person name="Submissions S."/>
        </authorList>
    </citation>
    <scope>NUCLEOTIDE SEQUENCE [LARGE SCALE GENOMIC DNA]</scope>
    <source>
        <strain evidence="4">DSM 21743</strain>
    </source>
</reference>
<sequence length="188" mass="19081">MTAAPESPSAGPRGGTPLAVVAAEVAQVLEQVRPPDLDEAAAFLGERGGRWFFTGQGRSGLVARMAAMRVGHLGRAVHAVGEATAPAVGPGDHLVALSASGRTPLTLHLAGVAVEQGADLLVVTADATSPLAALAHRRLLLPTAASTQFGGSLFEQCALLVLDAVALRLSGADPEVHAAMQARHANLQ</sequence>
<dbReference type="PANTHER" id="PTHR43443:SF1">
    <property type="entry name" value="3-HEXULOSE-6-PHOSPHATE ISOMERASE"/>
    <property type="match status" value="1"/>
</dbReference>
<gene>
    <name evidence="3" type="ORF">SAMN04488544_1341</name>
</gene>
<dbReference type="EMBL" id="LT629799">
    <property type="protein sequence ID" value="SDU87805.1"/>
    <property type="molecule type" value="Genomic_DNA"/>
</dbReference>
<evidence type="ECO:0000313" key="3">
    <source>
        <dbReference type="EMBL" id="SDU87805.1"/>
    </source>
</evidence>
<dbReference type="Proteomes" id="UP000198825">
    <property type="component" value="Chromosome I"/>
</dbReference>
<dbReference type="GO" id="GO:1901135">
    <property type="term" value="P:carbohydrate derivative metabolic process"/>
    <property type="evidence" value="ECO:0007669"/>
    <property type="project" value="InterPro"/>
</dbReference>
<proteinExistence type="inferred from homology"/>
<accession>A0A1H2M463</accession>
<dbReference type="InterPro" id="IPR001347">
    <property type="entry name" value="SIS_dom"/>
</dbReference>
<feature type="domain" description="SIS" evidence="2">
    <location>
        <begin position="40"/>
        <end position="175"/>
    </location>
</feature>
<dbReference type="SUPFAM" id="SSF53697">
    <property type="entry name" value="SIS domain"/>
    <property type="match status" value="1"/>
</dbReference>
<keyword evidence="3" id="KW-0413">Isomerase</keyword>
<protein>
    <submittedName>
        <fullName evidence="3">6-phospho-3-hexuloisomerase</fullName>
    </submittedName>
</protein>
<dbReference type="STRING" id="546874.SAMN04488544_1341"/>
<dbReference type="PANTHER" id="PTHR43443">
    <property type="entry name" value="3-HEXULOSE-6-PHOSPHATE ISOMERASE"/>
    <property type="match status" value="1"/>
</dbReference>
<dbReference type="GO" id="GO:0016853">
    <property type="term" value="F:isomerase activity"/>
    <property type="evidence" value="ECO:0007669"/>
    <property type="project" value="UniProtKB-KW"/>
</dbReference>
<keyword evidence="4" id="KW-1185">Reference proteome</keyword>
<dbReference type="Gene3D" id="3.40.50.10490">
    <property type="entry name" value="Glucose-6-phosphate isomerase like protein, domain 1"/>
    <property type="match status" value="1"/>
</dbReference>
<evidence type="ECO:0000259" key="2">
    <source>
        <dbReference type="PROSITE" id="PS51464"/>
    </source>
</evidence>
<evidence type="ECO:0000313" key="4">
    <source>
        <dbReference type="Proteomes" id="UP000198825"/>
    </source>
</evidence>
<organism evidence="3 4">
    <name type="scientific">Microlunatus sagamiharensis</name>
    <dbReference type="NCBI Taxonomy" id="546874"/>
    <lineage>
        <taxon>Bacteria</taxon>
        <taxon>Bacillati</taxon>
        <taxon>Actinomycetota</taxon>
        <taxon>Actinomycetes</taxon>
        <taxon>Propionibacteriales</taxon>
        <taxon>Propionibacteriaceae</taxon>
        <taxon>Microlunatus</taxon>
    </lineage>
</organism>
<dbReference type="GO" id="GO:0097367">
    <property type="term" value="F:carbohydrate derivative binding"/>
    <property type="evidence" value="ECO:0007669"/>
    <property type="project" value="InterPro"/>
</dbReference>
<comment type="similarity">
    <text evidence="1">Belongs to the SIS family. PHI subfamily.</text>
</comment>
<dbReference type="InterPro" id="IPR017552">
    <property type="entry name" value="PHI/rmpB"/>
</dbReference>
<evidence type="ECO:0000256" key="1">
    <source>
        <dbReference type="ARBA" id="ARBA00009235"/>
    </source>
</evidence>
<dbReference type="InterPro" id="IPR046348">
    <property type="entry name" value="SIS_dom_sf"/>
</dbReference>
<name>A0A1H2M463_9ACTN</name>
<dbReference type="Pfam" id="PF01380">
    <property type="entry name" value="SIS"/>
    <property type="match status" value="1"/>
</dbReference>